<keyword evidence="2" id="KW-0350">Heme biosynthesis</keyword>
<dbReference type="InterPro" id="IPR001015">
    <property type="entry name" value="Ferrochelatase"/>
</dbReference>
<dbReference type="AlphaFoldDB" id="X0SSC5"/>
<evidence type="ECO:0008006" key="6">
    <source>
        <dbReference type="Google" id="ProtNLM"/>
    </source>
</evidence>
<feature type="non-terminal residue" evidence="5">
    <location>
        <position position="233"/>
    </location>
</feature>
<proteinExistence type="predicted"/>
<dbReference type="GO" id="GO:0006783">
    <property type="term" value="P:heme biosynthetic process"/>
    <property type="evidence" value="ECO:0007669"/>
    <property type="project" value="UniProtKB-KW"/>
</dbReference>
<evidence type="ECO:0000256" key="2">
    <source>
        <dbReference type="ARBA" id="ARBA00023133"/>
    </source>
</evidence>
<dbReference type="SUPFAM" id="SSF53800">
    <property type="entry name" value="Chelatase"/>
    <property type="match status" value="1"/>
</dbReference>
<organism evidence="5">
    <name type="scientific">marine sediment metagenome</name>
    <dbReference type="NCBI Taxonomy" id="412755"/>
    <lineage>
        <taxon>unclassified sequences</taxon>
        <taxon>metagenomes</taxon>
        <taxon>ecological metagenomes</taxon>
    </lineage>
</organism>
<dbReference type="GO" id="GO:0004325">
    <property type="term" value="F:ferrochelatase activity"/>
    <property type="evidence" value="ECO:0007669"/>
    <property type="project" value="InterPro"/>
</dbReference>
<evidence type="ECO:0000256" key="3">
    <source>
        <dbReference type="ARBA" id="ARBA00023239"/>
    </source>
</evidence>
<keyword evidence="3" id="KW-0456">Lyase</keyword>
<dbReference type="Pfam" id="PF00762">
    <property type="entry name" value="Ferrochelatase"/>
    <property type="match status" value="1"/>
</dbReference>
<protein>
    <recommendedName>
        <fullName evidence="6">Ferrochelatase</fullName>
    </recommendedName>
</protein>
<sequence>MEDQAAALGERLPSGWRVFLGMRYGRPSISDALREIASLGIEELVVVPLYPHFSQTTTGTVVHEMYRVLREEALHINVSARTTWYDDAGYVNGQAHLIADYARSRDLCPSNVFLLISAHGLPASYTRRGDPYARQVHRSVGLIVERLGWPAERHSLAFQSRMGPGEWLKPDLPTALKDLADKGERRVLVCPISFAVDCLDTLEEIHIRAREDFAAMGGELFVCPALNTYGRFI</sequence>
<dbReference type="PANTHER" id="PTHR11108:SF1">
    <property type="entry name" value="FERROCHELATASE, MITOCHONDRIAL"/>
    <property type="match status" value="1"/>
</dbReference>
<reference evidence="5" key="1">
    <citation type="journal article" date="2014" name="Front. Microbiol.">
        <title>High frequency of phylogenetically diverse reductive dehalogenase-homologous genes in deep subseafloor sedimentary metagenomes.</title>
        <authorList>
            <person name="Kawai M."/>
            <person name="Futagami T."/>
            <person name="Toyoda A."/>
            <person name="Takaki Y."/>
            <person name="Nishi S."/>
            <person name="Hori S."/>
            <person name="Arai W."/>
            <person name="Tsubouchi T."/>
            <person name="Morono Y."/>
            <person name="Uchiyama I."/>
            <person name="Ito T."/>
            <person name="Fujiyama A."/>
            <person name="Inagaki F."/>
            <person name="Takami H."/>
        </authorList>
    </citation>
    <scope>NUCLEOTIDE SEQUENCE</scope>
    <source>
        <strain evidence="5">Expedition CK06-06</strain>
    </source>
</reference>
<keyword evidence="1" id="KW-0408">Iron</keyword>
<evidence type="ECO:0000313" key="5">
    <source>
        <dbReference type="EMBL" id="GAF84013.1"/>
    </source>
</evidence>
<dbReference type="InterPro" id="IPR019772">
    <property type="entry name" value="Ferrochelatase_AS"/>
</dbReference>
<accession>X0SSC5</accession>
<dbReference type="PROSITE" id="PS00534">
    <property type="entry name" value="FERROCHELATASE"/>
    <property type="match status" value="1"/>
</dbReference>
<name>X0SSC5_9ZZZZ</name>
<dbReference type="EMBL" id="BARS01002307">
    <property type="protein sequence ID" value="GAF84013.1"/>
    <property type="molecule type" value="Genomic_DNA"/>
</dbReference>
<comment type="caution">
    <text evidence="5">The sequence shown here is derived from an EMBL/GenBank/DDBJ whole genome shotgun (WGS) entry which is preliminary data.</text>
</comment>
<dbReference type="CDD" id="cd00419">
    <property type="entry name" value="Ferrochelatase_C"/>
    <property type="match status" value="1"/>
</dbReference>
<dbReference type="NCBIfam" id="TIGR00109">
    <property type="entry name" value="hemH"/>
    <property type="match status" value="1"/>
</dbReference>
<dbReference type="InterPro" id="IPR033644">
    <property type="entry name" value="Ferrochelatase_C"/>
</dbReference>
<dbReference type="Gene3D" id="3.40.50.1400">
    <property type="match status" value="2"/>
</dbReference>
<gene>
    <name evidence="5" type="ORF">S01H1_04359</name>
</gene>
<keyword evidence="4" id="KW-0627">Porphyrin biosynthesis</keyword>
<dbReference type="PANTHER" id="PTHR11108">
    <property type="entry name" value="FERROCHELATASE"/>
    <property type="match status" value="1"/>
</dbReference>
<evidence type="ECO:0000256" key="1">
    <source>
        <dbReference type="ARBA" id="ARBA00023004"/>
    </source>
</evidence>
<evidence type="ECO:0000256" key="4">
    <source>
        <dbReference type="ARBA" id="ARBA00023244"/>
    </source>
</evidence>